<dbReference type="Proteomes" id="UP000005940">
    <property type="component" value="Chromosome"/>
</dbReference>
<keyword evidence="3" id="KW-1185">Reference proteome</keyword>
<accession>A0A7G3U6S0</accession>
<dbReference type="EMBL" id="CP029159">
    <property type="protein sequence ID" value="QKM66087.1"/>
    <property type="molecule type" value="Genomic_DNA"/>
</dbReference>
<evidence type="ECO:0000256" key="1">
    <source>
        <dbReference type="SAM" id="MobiDB-lite"/>
    </source>
</evidence>
<feature type="region of interest" description="Disordered" evidence="1">
    <location>
        <begin position="135"/>
        <end position="182"/>
    </location>
</feature>
<proteinExistence type="predicted"/>
<reference evidence="2 3" key="1">
    <citation type="journal article" date="2012" name="J. Bacteriol.">
        <title>Draft genome of Streptomyces tsukubaensis NRRL 18488, the producer of the clinically important immunosuppressant tacrolimus (FK506).</title>
        <authorList>
            <person name="Barreiro C."/>
            <person name="Prieto C."/>
            <person name="Sola-Landa A."/>
            <person name="Solera E."/>
            <person name="Martinez-Castro M."/>
            <person name="Perez-Redondo R."/>
            <person name="Garcia-Estrada C."/>
            <person name="Aparicio J.F."/>
            <person name="Fernandez-Martinez L.T."/>
            <person name="Santos-Aberturas J."/>
            <person name="Salehi-Najafabadi Z."/>
            <person name="Rodriguez-Garcia A."/>
            <person name="Tauch A."/>
            <person name="Martin J.F."/>
        </authorList>
    </citation>
    <scope>NUCLEOTIDE SEQUENCE [LARGE SCALE GENOMIC DNA]</scope>
    <source>
        <strain evidence="3">DSM 42081 / NBRC 108919 / NRRL 18488 / 9993</strain>
    </source>
</reference>
<protein>
    <submittedName>
        <fullName evidence="2">Uncharacterized protein</fullName>
    </submittedName>
</protein>
<evidence type="ECO:0000313" key="2">
    <source>
        <dbReference type="EMBL" id="QKM66087.1"/>
    </source>
</evidence>
<evidence type="ECO:0000313" key="3">
    <source>
        <dbReference type="Proteomes" id="UP000005940"/>
    </source>
</evidence>
<dbReference type="AlphaFoldDB" id="A0A7G3U6S0"/>
<name>A0A7G3U6S0_STRT9</name>
<gene>
    <name evidence="2" type="ORF">STSU_001850</name>
</gene>
<organism evidence="2 3">
    <name type="scientific">Streptomyces tsukubensis (strain DSM 42081 / NBRC 108919 / NRRL 18488 / 9993)</name>
    <dbReference type="NCBI Taxonomy" id="1114943"/>
    <lineage>
        <taxon>Bacteria</taxon>
        <taxon>Bacillati</taxon>
        <taxon>Actinomycetota</taxon>
        <taxon>Actinomycetes</taxon>
        <taxon>Kitasatosporales</taxon>
        <taxon>Streptomycetaceae</taxon>
        <taxon>Streptomyces</taxon>
    </lineage>
</organism>
<sequence>MAVAGQTGEYVGLEAVDVVGVGHGHRGDQMVGAGHRGGEMHRRTGGELLHRVGQADRVALDEEHRLDVQSHLAAVHDGGDLGTAAAPEAVETALGRRGGGTGRRREPAEAHPAVHGERFHQVLFVRVEAGTGGEAGRAVGVPDEVRLGGGQQGRLRRAGQGVGAQHGQGPQIEEIADQREVT</sequence>